<proteinExistence type="inferred from homology"/>
<name>A0A084GB37_PSEDA</name>
<dbReference type="RefSeq" id="XP_016644348.1">
    <property type="nucleotide sequence ID" value="XM_016786342.1"/>
</dbReference>
<feature type="compositionally biased region" description="Polar residues" evidence="4">
    <location>
        <begin position="387"/>
        <end position="403"/>
    </location>
</feature>
<dbReference type="GO" id="GO:0006357">
    <property type="term" value="P:regulation of transcription by RNA polymerase II"/>
    <property type="evidence" value="ECO:0007669"/>
    <property type="project" value="InterPro"/>
</dbReference>
<dbReference type="InterPro" id="IPR006671">
    <property type="entry name" value="Cyclin_N"/>
</dbReference>
<protein>
    <recommendedName>
        <fullName evidence="2">RNA polymerase II holoenzyme cyclin-like subunit</fullName>
    </recommendedName>
</protein>
<feature type="region of interest" description="Disordered" evidence="4">
    <location>
        <begin position="1"/>
        <end position="76"/>
    </location>
</feature>
<feature type="domain" description="Cyclin-like" evidence="5">
    <location>
        <begin position="107"/>
        <end position="211"/>
    </location>
</feature>
<dbReference type="KEGG" id="sapo:SAPIO_CDS3575"/>
<evidence type="ECO:0000256" key="3">
    <source>
        <dbReference type="RuleBase" id="RU000383"/>
    </source>
</evidence>
<dbReference type="OrthoDB" id="25002at2759"/>
<evidence type="ECO:0000259" key="5">
    <source>
        <dbReference type="SMART" id="SM00385"/>
    </source>
</evidence>
<reference evidence="6 7" key="1">
    <citation type="journal article" date="2014" name="Genome Announc.">
        <title>Draft genome sequence of the pathogenic fungus Scedosporium apiospermum.</title>
        <authorList>
            <person name="Vandeputte P."/>
            <person name="Ghamrawi S."/>
            <person name="Rechenmann M."/>
            <person name="Iltis A."/>
            <person name="Giraud S."/>
            <person name="Fleury M."/>
            <person name="Thornton C."/>
            <person name="Delhaes L."/>
            <person name="Meyer W."/>
            <person name="Papon N."/>
            <person name="Bouchara J.P."/>
        </authorList>
    </citation>
    <scope>NUCLEOTIDE SEQUENCE [LARGE SCALE GENOMIC DNA]</scope>
    <source>
        <strain evidence="6 7">IHEM 14462</strain>
    </source>
</reference>
<dbReference type="PANTHER" id="PTHR10026">
    <property type="entry name" value="CYCLIN"/>
    <property type="match status" value="1"/>
</dbReference>
<feature type="region of interest" description="Disordered" evidence="4">
    <location>
        <begin position="340"/>
        <end position="437"/>
    </location>
</feature>
<dbReference type="GO" id="GO:0016538">
    <property type="term" value="F:cyclin-dependent protein serine/threonine kinase regulator activity"/>
    <property type="evidence" value="ECO:0007669"/>
    <property type="project" value="InterPro"/>
</dbReference>
<dbReference type="Pfam" id="PF00134">
    <property type="entry name" value="Cyclin_N"/>
    <property type="match status" value="1"/>
</dbReference>
<dbReference type="Gene3D" id="1.10.472.10">
    <property type="entry name" value="Cyclin-like"/>
    <property type="match status" value="2"/>
</dbReference>
<evidence type="ECO:0000256" key="2">
    <source>
        <dbReference type="ARBA" id="ARBA00014912"/>
    </source>
</evidence>
<dbReference type="AlphaFoldDB" id="A0A084GB37"/>
<feature type="compositionally biased region" description="Basic and acidic residues" evidence="4">
    <location>
        <begin position="1"/>
        <end position="11"/>
    </location>
</feature>
<dbReference type="VEuPathDB" id="FungiDB:SAPIO_CDS3575"/>
<evidence type="ECO:0000256" key="1">
    <source>
        <dbReference type="ARBA" id="ARBA00008638"/>
    </source>
</evidence>
<dbReference type="InterPro" id="IPR013763">
    <property type="entry name" value="Cyclin-like_dom"/>
</dbReference>
<dbReference type="HOGENOM" id="CLU_022000_7_1_1"/>
<comment type="similarity">
    <text evidence="1">Belongs to the cyclin family. Cyclin C subfamily.</text>
</comment>
<comment type="caution">
    <text evidence="6">The sequence shown here is derived from an EMBL/GenBank/DDBJ whole genome shotgun (WGS) entry which is preliminary data.</text>
</comment>
<dbReference type="EMBL" id="JOWA01000088">
    <property type="protein sequence ID" value="KEZ44549.1"/>
    <property type="molecule type" value="Genomic_DNA"/>
</dbReference>
<dbReference type="CDD" id="cd20546">
    <property type="entry name" value="CYCLIN_SpCG1C_ScCTK2-like_rpt2"/>
    <property type="match status" value="1"/>
</dbReference>
<feature type="compositionally biased region" description="Basic and acidic residues" evidence="4">
    <location>
        <begin position="371"/>
        <end position="382"/>
    </location>
</feature>
<dbReference type="Proteomes" id="UP000028545">
    <property type="component" value="Unassembled WGS sequence"/>
</dbReference>
<dbReference type="InterPro" id="IPR043198">
    <property type="entry name" value="Cyclin/Ssn8"/>
</dbReference>
<dbReference type="OMA" id="NYEEVML"/>
<feature type="compositionally biased region" description="Polar residues" evidence="4">
    <location>
        <begin position="60"/>
        <end position="76"/>
    </location>
</feature>
<dbReference type="InterPro" id="IPR036915">
    <property type="entry name" value="Cyclin-like_sf"/>
</dbReference>
<dbReference type="FunFam" id="1.10.472.10:FF:000072">
    <property type="entry name" value="Cyclin Pch1"/>
    <property type="match status" value="1"/>
</dbReference>
<evidence type="ECO:0000256" key="4">
    <source>
        <dbReference type="SAM" id="MobiDB-lite"/>
    </source>
</evidence>
<accession>A0A084GB37</accession>
<keyword evidence="3" id="KW-0195">Cyclin</keyword>
<dbReference type="GeneID" id="27722647"/>
<dbReference type="SMART" id="SM00385">
    <property type="entry name" value="CYCLIN"/>
    <property type="match status" value="1"/>
</dbReference>
<sequence length="437" mass="49217">MASIDRYRPPREGYQPPAIPQQNTSRSPTRRREVPPPAPSPPTHSSRTSPPRKRDVPSSPALSAPQTPSPNPANQWFFTPEEVLSTPSVIDGLRPAEERLRRAKGVNFIYQAGVLLDLPQITLWVAGVFFHRFYMRYSMVEERNGIHHYNIAATALFLANKTEENCRKTKEIIIAVARVAQKNSRLIIDEQSKEYWRWRDSILMYEELMLELLTFDLMIDNPYRSLFELLGQLDLAHNKTLRQAAWTFCNDACLTALPLLMEARDIAISAIFFASAHTTQQIDDVDGEPWWRFLNGDEGKCVRAIDVMRQFYTENPLRKQNPSLPSPAFLLENTRRRGQIVHSQTPPPTATPMADRSTQSPKPQANGGADRASESRDSRDPDIVMSGASQQPPSQRVNGNASPTKRKSVDSDAESEGARAAKRPRSSDDEEGEVADS</sequence>
<keyword evidence="7" id="KW-1185">Reference proteome</keyword>
<dbReference type="SUPFAM" id="SSF47954">
    <property type="entry name" value="Cyclin-like"/>
    <property type="match status" value="2"/>
</dbReference>
<feature type="compositionally biased region" description="Acidic residues" evidence="4">
    <location>
        <begin position="428"/>
        <end position="437"/>
    </location>
</feature>
<gene>
    <name evidence="6" type="ORF">SAPIO_CDS3575</name>
</gene>
<evidence type="ECO:0000313" key="7">
    <source>
        <dbReference type="Proteomes" id="UP000028545"/>
    </source>
</evidence>
<evidence type="ECO:0000313" key="6">
    <source>
        <dbReference type="EMBL" id="KEZ44549.1"/>
    </source>
</evidence>
<organism evidence="6 7">
    <name type="scientific">Pseudallescheria apiosperma</name>
    <name type="common">Scedosporium apiospermum</name>
    <dbReference type="NCBI Taxonomy" id="563466"/>
    <lineage>
        <taxon>Eukaryota</taxon>
        <taxon>Fungi</taxon>
        <taxon>Dikarya</taxon>
        <taxon>Ascomycota</taxon>
        <taxon>Pezizomycotina</taxon>
        <taxon>Sordariomycetes</taxon>
        <taxon>Hypocreomycetidae</taxon>
        <taxon>Microascales</taxon>
        <taxon>Microascaceae</taxon>
        <taxon>Scedosporium</taxon>
    </lineage>
</organism>